<evidence type="ECO:0000313" key="1">
    <source>
        <dbReference type="EMBL" id="DAE06477.1"/>
    </source>
</evidence>
<sequence>MMNPHVTYNSTPAASDHSPLCLFDRVLVRNRSDQPWMPRIFAGLHTETTENGREVCEVSHFQTTDGNYYLQCLPYEGREDWVFTCRNTQKDNTNWMPQRGDKYYAVCWSGRYEAHPLCYVWENYESDLGKLSMGNCFRYESEAQKAADELNDFIKQLFTKP</sequence>
<reference evidence="1" key="1">
    <citation type="journal article" date="2021" name="Proc. Natl. Acad. Sci. U.S.A.">
        <title>A Catalog of Tens of Thousands of Viruses from Human Metagenomes Reveals Hidden Associations with Chronic Diseases.</title>
        <authorList>
            <person name="Tisza M.J."/>
            <person name="Buck C.B."/>
        </authorList>
    </citation>
    <scope>NUCLEOTIDE SEQUENCE</scope>
    <source>
        <strain evidence="1">CtmP19</strain>
    </source>
</reference>
<organism evidence="1">
    <name type="scientific">Siphoviridae sp. ctmP19</name>
    <dbReference type="NCBI Taxonomy" id="2825651"/>
    <lineage>
        <taxon>Viruses</taxon>
        <taxon>Duplodnaviria</taxon>
        <taxon>Heunggongvirae</taxon>
        <taxon>Uroviricota</taxon>
        <taxon>Caudoviricetes</taxon>
    </lineage>
</organism>
<dbReference type="EMBL" id="BK015438">
    <property type="protein sequence ID" value="DAE06477.1"/>
    <property type="molecule type" value="Genomic_DNA"/>
</dbReference>
<name>A0A8S5PIQ1_9CAUD</name>
<accession>A0A8S5PIQ1</accession>
<protein>
    <submittedName>
        <fullName evidence="1">Uncharacterized protein</fullName>
    </submittedName>
</protein>
<proteinExistence type="predicted"/>